<comment type="caution">
    <text evidence="2">The sequence shown here is derived from an EMBL/GenBank/DDBJ whole genome shotgun (WGS) entry which is preliminary data.</text>
</comment>
<organism evidence="2 3">
    <name type="scientific">Goodea atripinnis</name>
    <dbReference type="NCBI Taxonomy" id="208336"/>
    <lineage>
        <taxon>Eukaryota</taxon>
        <taxon>Metazoa</taxon>
        <taxon>Chordata</taxon>
        <taxon>Craniata</taxon>
        <taxon>Vertebrata</taxon>
        <taxon>Euteleostomi</taxon>
        <taxon>Actinopterygii</taxon>
        <taxon>Neopterygii</taxon>
        <taxon>Teleostei</taxon>
        <taxon>Neoteleostei</taxon>
        <taxon>Acanthomorphata</taxon>
        <taxon>Ovalentaria</taxon>
        <taxon>Atherinomorphae</taxon>
        <taxon>Cyprinodontiformes</taxon>
        <taxon>Goodeidae</taxon>
        <taxon>Goodea</taxon>
    </lineage>
</organism>
<evidence type="ECO:0000313" key="2">
    <source>
        <dbReference type="EMBL" id="MEQ2186239.1"/>
    </source>
</evidence>
<proteinExistence type="predicted"/>
<feature type="region of interest" description="Disordered" evidence="1">
    <location>
        <begin position="87"/>
        <end position="149"/>
    </location>
</feature>
<protein>
    <recommendedName>
        <fullName evidence="4">RRM domain-containing protein</fullName>
    </recommendedName>
</protein>
<gene>
    <name evidence="2" type="ORF">GOODEAATRI_026587</name>
</gene>
<keyword evidence="3" id="KW-1185">Reference proteome</keyword>
<sequence>MTIAIRSFHLHKLHGTPINVEASHKKNQGPVKLHVANVDKGSDDELRALFEDYGGLFIQSVPMRVTGRYSVVDYYEKYRARPYAISPYEEHRAIPPPPPPPPSSVVRDRLMSSALDPYEHRPLPAPPPPCPSSYYARDRSPIRGAPSTP</sequence>
<dbReference type="EMBL" id="JAHRIO010083282">
    <property type="protein sequence ID" value="MEQ2186239.1"/>
    <property type="molecule type" value="Genomic_DNA"/>
</dbReference>
<feature type="compositionally biased region" description="Pro residues" evidence="1">
    <location>
        <begin position="94"/>
        <end position="103"/>
    </location>
</feature>
<evidence type="ECO:0008006" key="4">
    <source>
        <dbReference type="Google" id="ProtNLM"/>
    </source>
</evidence>
<dbReference type="Proteomes" id="UP001476798">
    <property type="component" value="Unassembled WGS sequence"/>
</dbReference>
<reference evidence="2 3" key="1">
    <citation type="submission" date="2021-06" db="EMBL/GenBank/DDBJ databases">
        <authorList>
            <person name="Palmer J.M."/>
        </authorList>
    </citation>
    <scope>NUCLEOTIDE SEQUENCE [LARGE SCALE GENOMIC DNA]</scope>
    <source>
        <strain evidence="2 3">GA_2019</strain>
        <tissue evidence="2">Muscle</tissue>
    </source>
</reference>
<evidence type="ECO:0000256" key="1">
    <source>
        <dbReference type="SAM" id="MobiDB-lite"/>
    </source>
</evidence>
<evidence type="ECO:0000313" key="3">
    <source>
        <dbReference type="Proteomes" id="UP001476798"/>
    </source>
</evidence>
<accession>A0ABV0PRY0</accession>
<name>A0ABV0PRY0_9TELE</name>